<organism evidence="2 3">
    <name type="scientific">Rotaria sordida</name>
    <dbReference type="NCBI Taxonomy" id="392033"/>
    <lineage>
        <taxon>Eukaryota</taxon>
        <taxon>Metazoa</taxon>
        <taxon>Spiralia</taxon>
        <taxon>Gnathifera</taxon>
        <taxon>Rotifera</taxon>
        <taxon>Eurotatoria</taxon>
        <taxon>Bdelloidea</taxon>
        <taxon>Philodinida</taxon>
        <taxon>Philodinidae</taxon>
        <taxon>Rotaria</taxon>
    </lineage>
</organism>
<name>A0A815ZCI8_9BILA</name>
<dbReference type="Proteomes" id="UP000663870">
    <property type="component" value="Unassembled WGS sequence"/>
</dbReference>
<reference evidence="2" key="1">
    <citation type="submission" date="2021-02" db="EMBL/GenBank/DDBJ databases">
        <authorList>
            <person name="Nowell W R."/>
        </authorList>
    </citation>
    <scope>NUCLEOTIDE SEQUENCE</scope>
</reference>
<dbReference type="EMBL" id="CAJNOL010004088">
    <property type="protein sequence ID" value="CAF1580781.1"/>
    <property type="molecule type" value="Genomic_DNA"/>
</dbReference>
<evidence type="ECO:0000313" key="3">
    <source>
        <dbReference type="Proteomes" id="UP000663870"/>
    </source>
</evidence>
<evidence type="ECO:0000313" key="2">
    <source>
        <dbReference type="EMBL" id="CAF1580781.1"/>
    </source>
</evidence>
<evidence type="ECO:0000313" key="1">
    <source>
        <dbReference type="EMBL" id="CAF1312018.1"/>
    </source>
</evidence>
<dbReference type="Proteomes" id="UP000663854">
    <property type="component" value="Unassembled WGS sequence"/>
</dbReference>
<accession>A0A815ZCI8</accession>
<gene>
    <name evidence="2" type="ORF">JXQ802_LOCUS46196</name>
    <name evidence="1" type="ORF">PYM288_LOCUS30465</name>
</gene>
<dbReference type="EMBL" id="CAJNOH010002824">
    <property type="protein sequence ID" value="CAF1312018.1"/>
    <property type="molecule type" value="Genomic_DNA"/>
</dbReference>
<dbReference type="AlphaFoldDB" id="A0A815ZCI8"/>
<comment type="caution">
    <text evidence="2">The sequence shown here is derived from an EMBL/GenBank/DDBJ whole genome shotgun (WGS) entry which is preliminary data.</text>
</comment>
<keyword evidence="3" id="KW-1185">Reference proteome</keyword>
<protein>
    <submittedName>
        <fullName evidence="2">Uncharacterized protein</fullName>
    </submittedName>
</protein>
<proteinExistence type="predicted"/>
<sequence>MSKSENRDFNAFYGIEYLNNHFATTTTVDDCTSTFIFKSALPQSILTLYQGASSFTILGAYGTGKTLLRCEYFKTLNADHYLKVLILNKEITDYIERFIASKKWNSQYCANHSCLKDWSGDEFAQLMLSILVTKFIENYSQTEIKFIDIPIEKKIHLVTIICYYYNGDSISQLENFVNGFLGKFVNTFFGTTYTASSYKASKAHVQISERNKPLLTHLQNDLNEFGTLNKNVGKLHLLLAIIEGEGFEYESIQKTMLGHVIRDLTDFSSFITKHMEKIPVFIIDGIDENQYLNPNNEVNKISFESFYRSSVCEKILSLTMTNYFYLSLFYPKIDGINILDAIVRPDKFPTYTLTWNSKSLYNYADYVLQKLNKNASRTRCKAFTDFKTLVNYEDQRIAEIIDEIQTPRELHMFMMELITQMNHDASNVERLFPATEKNVRNAFEKSLGLYYKYDEANG</sequence>